<dbReference type="Gene3D" id="3.40.50.10420">
    <property type="entry name" value="NagB/RpiA/CoA transferase-like"/>
    <property type="match status" value="1"/>
</dbReference>
<dbReference type="InterPro" id="IPR037171">
    <property type="entry name" value="NagB/RpiA_transferase-like"/>
</dbReference>
<dbReference type="GO" id="GO:0030272">
    <property type="term" value="F:5-formyltetrahydrofolate cyclo-ligase activity"/>
    <property type="evidence" value="ECO:0007669"/>
    <property type="project" value="UniProtKB-EC"/>
</dbReference>
<proteinExistence type="predicted"/>
<accession>A0ABU0A096</accession>
<dbReference type="EC" id="6.3.3.2" evidence="1"/>
<dbReference type="InterPro" id="IPR002698">
    <property type="entry name" value="FTHF_cligase"/>
</dbReference>
<dbReference type="InterPro" id="IPR024185">
    <property type="entry name" value="FTHF_cligase-like_sf"/>
</dbReference>
<dbReference type="Proteomes" id="UP001230005">
    <property type="component" value="Unassembled WGS sequence"/>
</dbReference>
<dbReference type="RefSeq" id="WP_307329804.1">
    <property type="nucleotide sequence ID" value="NZ_JAUSUG010000021.1"/>
</dbReference>
<keyword evidence="1" id="KW-0436">Ligase</keyword>
<evidence type="ECO:0000313" key="2">
    <source>
        <dbReference type="Proteomes" id="UP001230005"/>
    </source>
</evidence>
<name>A0ABU0A096_9BACI</name>
<reference evidence="1 2" key="1">
    <citation type="submission" date="2023-07" db="EMBL/GenBank/DDBJ databases">
        <title>Genomic Encyclopedia of Type Strains, Phase IV (KMG-IV): sequencing the most valuable type-strain genomes for metagenomic binning, comparative biology and taxonomic classification.</title>
        <authorList>
            <person name="Goeker M."/>
        </authorList>
    </citation>
    <scope>NUCLEOTIDE SEQUENCE [LARGE SCALE GENOMIC DNA]</scope>
    <source>
        <strain evidence="1 2">DSM 9768</strain>
    </source>
</reference>
<evidence type="ECO:0000313" key="1">
    <source>
        <dbReference type="EMBL" id="MDQ0256918.1"/>
    </source>
</evidence>
<dbReference type="EMBL" id="JAUSUG010000021">
    <property type="protein sequence ID" value="MDQ0256918.1"/>
    <property type="molecule type" value="Genomic_DNA"/>
</dbReference>
<keyword evidence="2" id="KW-1185">Reference proteome</keyword>
<dbReference type="PANTHER" id="PTHR13017:SF0">
    <property type="entry name" value="METHENYLTETRAHYDROFOLATE SYNTHASE DOMAIN-CONTAINING PROTEIN"/>
    <property type="match status" value="1"/>
</dbReference>
<protein>
    <submittedName>
        <fullName evidence="1">5-formyltetrahydrofolate cyclo-ligase</fullName>
        <ecNumber evidence="1">6.3.3.2</ecNumber>
    </submittedName>
</protein>
<dbReference type="Pfam" id="PF01812">
    <property type="entry name" value="5-FTHF_cyc-lig"/>
    <property type="match status" value="1"/>
</dbReference>
<comment type="caution">
    <text evidence="1">The sequence shown here is derived from an EMBL/GenBank/DDBJ whole genome shotgun (WGS) entry which is preliminary data.</text>
</comment>
<organism evidence="1 2">
    <name type="scientific">Evansella vedderi</name>
    <dbReference type="NCBI Taxonomy" id="38282"/>
    <lineage>
        <taxon>Bacteria</taxon>
        <taxon>Bacillati</taxon>
        <taxon>Bacillota</taxon>
        <taxon>Bacilli</taxon>
        <taxon>Bacillales</taxon>
        <taxon>Bacillaceae</taxon>
        <taxon>Evansella</taxon>
    </lineage>
</organism>
<dbReference type="SUPFAM" id="SSF100950">
    <property type="entry name" value="NagB/RpiA/CoA transferase-like"/>
    <property type="match status" value="1"/>
</dbReference>
<sequence length="249" mass="28132">MREKQMIREEIWEKMMEEKIGRFPFPLKGRIPNFKGAEKAAQFVFELEEYKRAKVVKVNPDSPQLPIRAQVLKDGKTLLVPTPRLKDGFIHVDPAVVPPGEEKKAASLKNIHQYGKVISLIELPTIDLFFAGSVALTRDGKRIGKGEGYADREYAILQELGNPPIPVIGTAHSVQIVGEDIPKDEFDLTCDWIATEKELIKTNSPYEKPTGIIWSEVTEKEMEEMPVLKEVWEITKAQAPCSRATSKCF</sequence>
<gene>
    <name evidence="1" type="ORF">J2S74_004363</name>
</gene>
<dbReference type="PANTHER" id="PTHR13017">
    <property type="entry name" value="5-FORMYLTETRAHYDROFOLATE CYCLO-LIGASE-RELATED"/>
    <property type="match status" value="1"/>
</dbReference>